<evidence type="ECO:0000256" key="4">
    <source>
        <dbReference type="ARBA" id="ARBA00022989"/>
    </source>
</evidence>
<feature type="transmembrane region" description="Helical" evidence="6">
    <location>
        <begin position="177"/>
        <end position="197"/>
    </location>
</feature>
<keyword evidence="5 6" id="KW-0472">Membrane</keyword>
<dbReference type="Pfam" id="PF03631">
    <property type="entry name" value="Virul_fac_BrkB"/>
    <property type="match status" value="1"/>
</dbReference>
<dbReference type="PIRSF" id="PIRSF035875">
    <property type="entry name" value="RNase_BN"/>
    <property type="match status" value="1"/>
</dbReference>
<dbReference type="InterPro" id="IPR017039">
    <property type="entry name" value="Virul_fac_BrkB"/>
</dbReference>
<keyword evidence="2" id="KW-1003">Cell membrane</keyword>
<dbReference type="NCBIfam" id="TIGR00765">
    <property type="entry name" value="yihY_not_rbn"/>
    <property type="match status" value="1"/>
</dbReference>
<feature type="transmembrane region" description="Helical" evidence="6">
    <location>
        <begin position="132"/>
        <end position="165"/>
    </location>
</feature>
<dbReference type="STRING" id="364199.SAMN04489858_102367"/>
<dbReference type="EMBL" id="FOHO01000002">
    <property type="protein sequence ID" value="SES98105.1"/>
    <property type="molecule type" value="Genomic_DNA"/>
</dbReference>
<organism evidence="7 8">
    <name type="scientific">Paracoccus homiensis</name>
    <dbReference type="NCBI Taxonomy" id="364199"/>
    <lineage>
        <taxon>Bacteria</taxon>
        <taxon>Pseudomonadati</taxon>
        <taxon>Pseudomonadota</taxon>
        <taxon>Alphaproteobacteria</taxon>
        <taxon>Rhodobacterales</taxon>
        <taxon>Paracoccaceae</taxon>
        <taxon>Paracoccus</taxon>
    </lineage>
</organism>
<dbReference type="PANTHER" id="PTHR30213">
    <property type="entry name" value="INNER MEMBRANE PROTEIN YHJD"/>
    <property type="match status" value="1"/>
</dbReference>
<keyword evidence="8" id="KW-1185">Reference proteome</keyword>
<dbReference type="PANTHER" id="PTHR30213:SF0">
    <property type="entry name" value="UPF0761 MEMBRANE PROTEIN YIHY"/>
    <property type="match status" value="1"/>
</dbReference>
<protein>
    <submittedName>
        <fullName evidence="7">Membrane protein</fullName>
    </submittedName>
</protein>
<dbReference type="GO" id="GO:0005886">
    <property type="term" value="C:plasma membrane"/>
    <property type="evidence" value="ECO:0007669"/>
    <property type="project" value="UniProtKB-SubCell"/>
</dbReference>
<evidence type="ECO:0000256" key="5">
    <source>
        <dbReference type="ARBA" id="ARBA00023136"/>
    </source>
</evidence>
<proteinExistence type="predicted"/>
<dbReference type="RefSeq" id="WP_090732704.1">
    <property type="nucleotide sequence ID" value="NZ_FOHO01000002.1"/>
</dbReference>
<dbReference type="Proteomes" id="UP000199180">
    <property type="component" value="Unassembled WGS sequence"/>
</dbReference>
<accession>A0A1I0AUT0</accession>
<keyword evidence="3 6" id="KW-0812">Transmembrane</keyword>
<feature type="transmembrane region" description="Helical" evidence="6">
    <location>
        <begin position="93"/>
        <end position="112"/>
    </location>
</feature>
<reference evidence="7 8" key="1">
    <citation type="submission" date="2016-10" db="EMBL/GenBank/DDBJ databases">
        <authorList>
            <person name="de Groot N.N."/>
        </authorList>
    </citation>
    <scope>NUCLEOTIDE SEQUENCE [LARGE SCALE GENOMIC DNA]</scope>
    <source>
        <strain evidence="7 8">DSM 17862</strain>
    </source>
</reference>
<evidence type="ECO:0000313" key="8">
    <source>
        <dbReference type="Proteomes" id="UP000199180"/>
    </source>
</evidence>
<feature type="transmembrane region" description="Helical" evidence="6">
    <location>
        <begin position="26"/>
        <end position="53"/>
    </location>
</feature>
<evidence type="ECO:0000256" key="2">
    <source>
        <dbReference type="ARBA" id="ARBA00022475"/>
    </source>
</evidence>
<keyword evidence="4 6" id="KW-1133">Transmembrane helix</keyword>
<sequence>MLSFLRDFWSFWQAVFERMDKIHMGLIAAGVAFYAMFAVFPGLAAILALWSLWFDPNVIMAYVDVAHEFLPDGAAEIIDQQVMSLTASGRTSIGWTSFLSFMIATIAARAGVDALVRGLNAAYGVRAHSTIFGFLLAYLLTLAIMGISLAGLATIVVVPVILNFMVFAPFRTTLVTALPWAGMFVIVILGIGILYRYGPNVKAPRTPIFTWGGLFAALLWAAASVAFSAYLGSFNSYNRIYGSIGTVVALLMWFYLAGFSVMLGALMNVELARRRRIRAVREAREAVART</sequence>
<evidence type="ECO:0000256" key="3">
    <source>
        <dbReference type="ARBA" id="ARBA00022692"/>
    </source>
</evidence>
<dbReference type="AlphaFoldDB" id="A0A1I0AUT0"/>
<evidence type="ECO:0000313" key="7">
    <source>
        <dbReference type="EMBL" id="SES98105.1"/>
    </source>
</evidence>
<evidence type="ECO:0000256" key="6">
    <source>
        <dbReference type="SAM" id="Phobius"/>
    </source>
</evidence>
<comment type="subcellular location">
    <subcellularLocation>
        <location evidence="1">Cell membrane</location>
        <topology evidence="1">Multi-pass membrane protein</topology>
    </subcellularLocation>
</comment>
<feature type="transmembrane region" description="Helical" evidence="6">
    <location>
        <begin position="209"/>
        <end position="232"/>
    </location>
</feature>
<dbReference type="OrthoDB" id="9781030at2"/>
<feature type="transmembrane region" description="Helical" evidence="6">
    <location>
        <begin position="244"/>
        <end position="269"/>
    </location>
</feature>
<name>A0A1I0AUT0_9RHOB</name>
<evidence type="ECO:0000256" key="1">
    <source>
        <dbReference type="ARBA" id="ARBA00004651"/>
    </source>
</evidence>
<gene>
    <name evidence="7" type="ORF">SAMN04489858_102367</name>
</gene>